<accession>A0A378U4R7</accession>
<organism evidence="2 3">
    <name type="scientific">Moraxella caprae</name>
    <dbReference type="NCBI Taxonomy" id="90240"/>
    <lineage>
        <taxon>Bacteria</taxon>
        <taxon>Pseudomonadati</taxon>
        <taxon>Pseudomonadota</taxon>
        <taxon>Gammaproteobacteria</taxon>
        <taxon>Moraxellales</taxon>
        <taxon>Moraxellaceae</taxon>
        <taxon>Moraxella</taxon>
    </lineage>
</organism>
<sequence>MKSLSRPFVPLKTSFSPPCRRFTQEAQANIGLEVADKFVRYSDMGDTTSSVNFPNVSIPFTDKSHRLLHIHQNVPGVLSQVNASFADAGINITAQSMMTRGDVGYLVMDVDDNDSAKALERLRSVPQTIKVRVLFDCTILNNPKIKPLVMSGFILSFSA</sequence>
<protein>
    <submittedName>
        <fullName evidence="2">D-3-phosphoglycerate dehydrogenase</fullName>
        <ecNumber evidence="2">1.1.1.95</ecNumber>
    </submittedName>
</protein>
<keyword evidence="2" id="KW-0560">Oxidoreductase</keyword>
<dbReference type="CDD" id="cd04901">
    <property type="entry name" value="ACT_3PGDH"/>
    <property type="match status" value="1"/>
</dbReference>
<dbReference type="EMBL" id="UGQB01000009">
    <property type="protein sequence ID" value="STZ70289.1"/>
    <property type="molecule type" value="Genomic_DNA"/>
</dbReference>
<dbReference type="PROSITE" id="PS51671">
    <property type="entry name" value="ACT"/>
    <property type="match status" value="1"/>
</dbReference>
<keyword evidence="3" id="KW-1185">Reference proteome</keyword>
<name>A0A378U4R7_9GAMM</name>
<dbReference type="AlphaFoldDB" id="A0A378U4R7"/>
<evidence type="ECO:0000259" key="1">
    <source>
        <dbReference type="PROSITE" id="PS51671"/>
    </source>
</evidence>
<dbReference type="Pfam" id="PF22629">
    <property type="entry name" value="ACT_AHAS_ss"/>
    <property type="match status" value="1"/>
</dbReference>
<dbReference type="EC" id="1.1.1.95" evidence="2"/>
<dbReference type="InterPro" id="IPR054480">
    <property type="entry name" value="AHAS_small-like_ACT"/>
</dbReference>
<feature type="domain" description="ACT" evidence="1">
    <location>
        <begin position="66"/>
        <end position="136"/>
    </location>
</feature>
<dbReference type="InterPro" id="IPR045865">
    <property type="entry name" value="ACT-like_dom_sf"/>
</dbReference>
<dbReference type="Proteomes" id="UP000254065">
    <property type="component" value="Unassembled WGS sequence"/>
</dbReference>
<dbReference type="GO" id="GO:0004617">
    <property type="term" value="F:phosphoglycerate dehydrogenase activity"/>
    <property type="evidence" value="ECO:0007669"/>
    <property type="project" value="UniProtKB-EC"/>
</dbReference>
<dbReference type="InterPro" id="IPR002912">
    <property type="entry name" value="ACT_dom"/>
</dbReference>
<evidence type="ECO:0000313" key="3">
    <source>
        <dbReference type="Proteomes" id="UP000254065"/>
    </source>
</evidence>
<dbReference type="Gene3D" id="3.30.70.260">
    <property type="match status" value="1"/>
</dbReference>
<gene>
    <name evidence="2" type="primary">serA_3</name>
    <name evidence="2" type="ORF">NCTC12877_02766</name>
</gene>
<reference evidence="2 3" key="1">
    <citation type="submission" date="2018-06" db="EMBL/GenBank/DDBJ databases">
        <authorList>
            <consortium name="Pathogen Informatics"/>
            <person name="Doyle S."/>
        </authorList>
    </citation>
    <scope>NUCLEOTIDE SEQUENCE [LARGE SCALE GENOMIC DNA]</scope>
    <source>
        <strain evidence="2 3">NCTC12877</strain>
    </source>
</reference>
<proteinExistence type="predicted"/>
<dbReference type="Gene3D" id="3.40.50.720">
    <property type="entry name" value="NAD(P)-binding Rossmann-like Domain"/>
    <property type="match status" value="1"/>
</dbReference>
<evidence type="ECO:0000313" key="2">
    <source>
        <dbReference type="EMBL" id="STZ70289.1"/>
    </source>
</evidence>
<dbReference type="SUPFAM" id="SSF55021">
    <property type="entry name" value="ACT-like"/>
    <property type="match status" value="1"/>
</dbReference>